<name>A0ABD0LXJ2_9CAEN</name>
<sequence>MSLVRRQLPVVGLRCVSVRNTARLVMDRVSQETEDGRKEESRKRPERRTERLATTADIGPQLARPR</sequence>
<feature type="compositionally biased region" description="Basic and acidic residues" evidence="1">
    <location>
        <begin position="28"/>
        <end position="51"/>
    </location>
</feature>
<proteinExistence type="predicted"/>
<comment type="caution">
    <text evidence="2">The sequence shown here is derived from an EMBL/GenBank/DDBJ whole genome shotgun (WGS) entry which is preliminary data.</text>
</comment>
<keyword evidence="3" id="KW-1185">Reference proteome</keyword>
<evidence type="ECO:0000313" key="2">
    <source>
        <dbReference type="EMBL" id="KAK7503838.1"/>
    </source>
</evidence>
<evidence type="ECO:0000256" key="1">
    <source>
        <dbReference type="SAM" id="MobiDB-lite"/>
    </source>
</evidence>
<evidence type="ECO:0000313" key="3">
    <source>
        <dbReference type="Proteomes" id="UP001519460"/>
    </source>
</evidence>
<organism evidence="2 3">
    <name type="scientific">Batillaria attramentaria</name>
    <dbReference type="NCBI Taxonomy" id="370345"/>
    <lineage>
        <taxon>Eukaryota</taxon>
        <taxon>Metazoa</taxon>
        <taxon>Spiralia</taxon>
        <taxon>Lophotrochozoa</taxon>
        <taxon>Mollusca</taxon>
        <taxon>Gastropoda</taxon>
        <taxon>Caenogastropoda</taxon>
        <taxon>Sorbeoconcha</taxon>
        <taxon>Cerithioidea</taxon>
        <taxon>Batillariidae</taxon>
        <taxon>Batillaria</taxon>
    </lineage>
</organism>
<accession>A0ABD0LXJ2</accession>
<dbReference type="AlphaFoldDB" id="A0ABD0LXJ2"/>
<gene>
    <name evidence="2" type="ORF">BaRGS_00004961</name>
</gene>
<protein>
    <submittedName>
        <fullName evidence="2">Uncharacterized protein</fullName>
    </submittedName>
</protein>
<dbReference type="Proteomes" id="UP001519460">
    <property type="component" value="Unassembled WGS sequence"/>
</dbReference>
<reference evidence="2 3" key="1">
    <citation type="journal article" date="2023" name="Sci. Data">
        <title>Genome assembly of the Korean intertidal mud-creeper Batillaria attramentaria.</title>
        <authorList>
            <person name="Patra A.K."/>
            <person name="Ho P.T."/>
            <person name="Jun S."/>
            <person name="Lee S.J."/>
            <person name="Kim Y."/>
            <person name="Won Y.J."/>
        </authorList>
    </citation>
    <scope>NUCLEOTIDE SEQUENCE [LARGE SCALE GENOMIC DNA]</scope>
    <source>
        <strain evidence="2">Wonlab-2016</strain>
    </source>
</reference>
<feature type="region of interest" description="Disordered" evidence="1">
    <location>
        <begin position="28"/>
        <end position="66"/>
    </location>
</feature>
<dbReference type="EMBL" id="JACVVK020000018">
    <property type="protein sequence ID" value="KAK7503838.1"/>
    <property type="molecule type" value="Genomic_DNA"/>
</dbReference>